<organism evidence="1 2">
    <name type="scientific">Prunus yedoensis var. nudiflora</name>
    <dbReference type="NCBI Taxonomy" id="2094558"/>
    <lineage>
        <taxon>Eukaryota</taxon>
        <taxon>Viridiplantae</taxon>
        <taxon>Streptophyta</taxon>
        <taxon>Embryophyta</taxon>
        <taxon>Tracheophyta</taxon>
        <taxon>Spermatophyta</taxon>
        <taxon>Magnoliopsida</taxon>
        <taxon>eudicotyledons</taxon>
        <taxon>Gunneridae</taxon>
        <taxon>Pentapetalae</taxon>
        <taxon>rosids</taxon>
        <taxon>fabids</taxon>
        <taxon>Rosales</taxon>
        <taxon>Rosaceae</taxon>
        <taxon>Amygdaloideae</taxon>
        <taxon>Amygdaleae</taxon>
        <taxon>Prunus</taxon>
    </lineage>
</organism>
<proteinExistence type="predicted"/>
<name>A0A314Z839_PRUYE</name>
<dbReference type="EMBL" id="PJQY01000248">
    <property type="protein sequence ID" value="PQQ14840.1"/>
    <property type="molecule type" value="Genomic_DNA"/>
</dbReference>
<accession>A0A314Z839</accession>
<reference evidence="1 2" key="1">
    <citation type="submission" date="2018-02" db="EMBL/GenBank/DDBJ databases">
        <title>Draft genome of wild Prunus yedoensis var. nudiflora.</title>
        <authorList>
            <person name="Baek S."/>
            <person name="Kim J.-H."/>
            <person name="Choi K."/>
            <person name="Kim G.-B."/>
            <person name="Cho A."/>
            <person name="Jang H."/>
            <person name="Shin C.-H."/>
            <person name="Yu H.-J."/>
            <person name="Mun J.-H."/>
        </authorList>
    </citation>
    <scope>NUCLEOTIDE SEQUENCE [LARGE SCALE GENOMIC DNA]</scope>
    <source>
        <strain evidence="2">cv. Jeju island</strain>
        <tissue evidence="1">Leaf</tissue>
    </source>
</reference>
<keyword evidence="2" id="KW-1185">Reference proteome</keyword>
<gene>
    <name evidence="1" type="ORF">Pyn_39538</name>
</gene>
<evidence type="ECO:0000313" key="1">
    <source>
        <dbReference type="EMBL" id="PQQ14840.1"/>
    </source>
</evidence>
<comment type="caution">
    <text evidence="1">The sequence shown here is derived from an EMBL/GenBank/DDBJ whole genome shotgun (WGS) entry which is preliminary data.</text>
</comment>
<dbReference type="AlphaFoldDB" id="A0A314Z839"/>
<evidence type="ECO:0000313" key="2">
    <source>
        <dbReference type="Proteomes" id="UP000250321"/>
    </source>
</evidence>
<dbReference type="Proteomes" id="UP000250321">
    <property type="component" value="Unassembled WGS sequence"/>
</dbReference>
<sequence>MLLAFARFCGAAEFGGSTLIVLGDQGGLGDAVIFFGMSWWKLSGYALHSWVSVLQEPPSGVVFLLLYYEFVPIL</sequence>
<protein>
    <submittedName>
        <fullName evidence="1">Uncharacterized protein</fullName>
    </submittedName>
</protein>